<dbReference type="Pfam" id="PF00201">
    <property type="entry name" value="UDPGT"/>
    <property type="match status" value="1"/>
</dbReference>
<dbReference type="PANTHER" id="PTHR48044">
    <property type="entry name" value="GLYCOSYLTRANSFERASE"/>
    <property type="match status" value="1"/>
</dbReference>
<dbReference type="GO" id="GO:0016138">
    <property type="term" value="P:glycoside biosynthetic process"/>
    <property type="evidence" value="ECO:0007669"/>
    <property type="project" value="UniProtKB-ARBA"/>
</dbReference>
<dbReference type="InterPro" id="IPR058980">
    <property type="entry name" value="Glyco_transf_N"/>
</dbReference>
<organism evidence="7 8">
    <name type="scientific">Solanum commersonii</name>
    <name type="common">Commerson's wild potato</name>
    <name type="synonym">Commerson's nightshade</name>
    <dbReference type="NCBI Taxonomy" id="4109"/>
    <lineage>
        <taxon>Eukaryota</taxon>
        <taxon>Viridiplantae</taxon>
        <taxon>Streptophyta</taxon>
        <taxon>Embryophyta</taxon>
        <taxon>Tracheophyta</taxon>
        <taxon>Spermatophyta</taxon>
        <taxon>Magnoliopsida</taxon>
        <taxon>eudicotyledons</taxon>
        <taxon>Gunneridae</taxon>
        <taxon>Pentapetalae</taxon>
        <taxon>asterids</taxon>
        <taxon>lamiids</taxon>
        <taxon>Solanales</taxon>
        <taxon>Solanaceae</taxon>
        <taxon>Solanoideae</taxon>
        <taxon>Solaneae</taxon>
        <taxon>Solanum</taxon>
    </lineage>
</organism>
<dbReference type="GO" id="GO:0009690">
    <property type="term" value="P:cytokinin metabolic process"/>
    <property type="evidence" value="ECO:0007669"/>
    <property type="project" value="UniProtKB-ARBA"/>
</dbReference>
<dbReference type="InterPro" id="IPR002213">
    <property type="entry name" value="UDP_glucos_trans"/>
</dbReference>
<dbReference type="Proteomes" id="UP000824120">
    <property type="component" value="Chromosome 10"/>
</dbReference>
<dbReference type="PANTHER" id="PTHR48044:SF23">
    <property type="entry name" value="ANTHOCYANIDIN 3-O-GLUCOSYLTRANSFERASE-LIKE"/>
    <property type="match status" value="1"/>
</dbReference>
<protein>
    <recommendedName>
        <fullName evidence="5">Glycosyltransferase</fullName>
        <ecNumber evidence="5">2.4.1.-</ecNumber>
    </recommendedName>
</protein>
<dbReference type="Gene3D" id="3.40.50.2000">
    <property type="entry name" value="Glycogen Phosphorylase B"/>
    <property type="match status" value="2"/>
</dbReference>
<dbReference type="PROSITE" id="PS00375">
    <property type="entry name" value="UDPGT"/>
    <property type="match status" value="1"/>
</dbReference>
<dbReference type="EMBL" id="JACXVP010000010">
    <property type="protein sequence ID" value="KAG5583459.1"/>
    <property type="molecule type" value="Genomic_DNA"/>
</dbReference>
<evidence type="ECO:0000313" key="8">
    <source>
        <dbReference type="Proteomes" id="UP000824120"/>
    </source>
</evidence>
<dbReference type="GO" id="GO:0050404">
    <property type="term" value="F:zeatin O-beta-D-xylosyltransferase activity"/>
    <property type="evidence" value="ECO:0007669"/>
    <property type="project" value="UniProtKB-ARBA"/>
</dbReference>
<comment type="similarity">
    <text evidence="1 4">Belongs to the UDP-glycosyltransferase family.</text>
</comment>
<sequence length="459" mass="51788">MVKLSNVEVVVVMIPLPAQGHLNQLLHLSRLISAYHLPLHFTGTTTHLCQAKNRVQGWDPLSTSNVKFHEFSIPSYETPPPNPNSTTKFPSHLMPSLLATCHLRHPISSLLHELSRNYRRVIVIYDSLIAWVLQDALSIPNVECYSFRSISGFTIYSFICDAAGRLPADAENEFLEKISSMEGCFTSEFAEFSRVQTEFREMVNSGDLYNSCYEIEGFYLDLLAKEKSAGNKQWAVGPLNPPKLFDKRDSRKPHKCIKWLDEQEPNSVIFVSFGTTTTLSDEEIKELAIGLEKSEKKFIWVLREADKGDIFTGESREVELPEGYEEKVEKRGLIVKDWVPQLEILRHESTGGFMSHCGWNSCMESISMGVPIVAWPMHSDQPRNAILVTEVLKIGVELKDWAMRDELVSSDAVAECVKRLMDSAEGDKMRQRATELSKSVVNGGGSGKEMDSFIAHITR</sequence>
<dbReference type="EC" id="2.4.1.-" evidence="5"/>
<feature type="domain" description="Glycosyltransferase N-terminal" evidence="6">
    <location>
        <begin position="8"/>
        <end position="241"/>
    </location>
</feature>
<keyword evidence="2 4" id="KW-0328">Glycosyltransferase</keyword>
<evidence type="ECO:0000313" key="7">
    <source>
        <dbReference type="EMBL" id="KAG5583459.1"/>
    </source>
</evidence>
<dbReference type="OrthoDB" id="5835829at2759"/>
<dbReference type="Pfam" id="PF26168">
    <property type="entry name" value="Glyco_transf_N"/>
    <property type="match status" value="1"/>
</dbReference>
<dbReference type="FunFam" id="3.40.50.2000:FF:000060">
    <property type="entry name" value="Glycosyltransferase"/>
    <property type="match status" value="1"/>
</dbReference>
<reference evidence="7 8" key="1">
    <citation type="submission" date="2020-09" db="EMBL/GenBank/DDBJ databases">
        <title>De no assembly of potato wild relative species, Solanum commersonii.</title>
        <authorList>
            <person name="Cho K."/>
        </authorList>
    </citation>
    <scope>NUCLEOTIDE SEQUENCE [LARGE SCALE GENOMIC DNA]</scope>
    <source>
        <strain evidence="7">LZ3.2</strain>
        <tissue evidence="7">Leaf</tissue>
    </source>
</reference>
<keyword evidence="3 4" id="KW-0808">Transferase</keyword>
<evidence type="ECO:0000256" key="3">
    <source>
        <dbReference type="ARBA" id="ARBA00022679"/>
    </source>
</evidence>
<evidence type="ECO:0000256" key="2">
    <source>
        <dbReference type="ARBA" id="ARBA00022676"/>
    </source>
</evidence>
<accession>A0A9J5X5M4</accession>
<dbReference type="FunFam" id="3.40.50.2000:FF:000238">
    <property type="entry name" value="Glycosyltransferase"/>
    <property type="match status" value="1"/>
</dbReference>
<dbReference type="SUPFAM" id="SSF53756">
    <property type="entry name" value="UDP-Glycosyltransferase/glycogen phosphorylase"/>
    <property type="match status" value="1"/>
</dbReference>
<keyword evidence="8" id="KW-1185">Reference proteome</keyword>
<evidence type="ECO:0000259" key="6">
    <source>
        <dbReference type="Pfam" id="PF26168"/>
    </source>
</evidence>
<proteinExistence type="inferred from homology"/>
<evidence type="ECO:0000256" key="4">
    <source>
        <dbReference type="RuleBase" id="RU003718"/>
    </source>
</evidence>
<name>A0A9J5X5M4_SOLCO</name>
<comment type="caution">
    <text evidence="7">The sequence shown here is derived from an EMBL/GenBank/DDBJ whole genome shotgun (WGS) entry which is preliminary data.</text>
</comment>
<evidence type="ECO:0000256" key="1">
    <source>
        <dbReference type="ARBA" id="ARBA00009995"/>
    </source>
</evidence>
<evidence type="ECO:0000256" key="5">
    <source>
        <dbReference type="RuleBase" id="RU362057"/>
    </source>
</evidence>
<dbReference type="InterPro" id="IPR035595">
    <property type="entry name" value="UDP_glycos_trans_CS"/>
</dbReference>
<dbReference type="CDD" id="cd03784">
    <property type="entry name" value="GT1_Gtf-like"/>
    <property type="match status" value="1"/>
</dbReference>
<gene>
    <name evidence="7" type="ORF">H5410_054086</name>
</gene>
<dbReference type="AlphaFoldDB" id="A0A9J5X5M4"/>